<keyword evidence="4" id="KW-1185">Reference proteome</keyword>
<organism evidence="3 4">
    <name type="scientific">Sarcophilus harrisii</name>
    <name type="common">Tasmanian devil</name>
    <name type="synonym">Sarcophilus laniarius</name>
    <dbReference type="NCBI Taxonomy" id="9305"/>
    <lineage>
        <taxon>Eukaryota</taxon>
        <taxon>Metazoa</taxon>
        <taxon>Chordata</taxon>
        <taxon>Craniata</taxon>
        <taxon>Vertebrata</taxon>
        <taxon>Euteleostomi</taxon>
        <taxon>Mammalia</taxon>
        <taxon>Metatheria</taxon>
        <taxon>Dasyuromorphia</taxon>
        <taxon>Dasyuridae</taxon>
        <taxon>Sarcophilus</taxon>
    </lineage>
</organism>
<protein>
    <submittedName>
        <fullName evidence="3">HAUS augmin like complex subunit 5</fullName>
    </submittedName>
</protein>
<dbReference type="Proteomes" id="UP000007648">
    <property type="component" value="Unassembled WGS sequence"/>
</dbReference>
<gene>
    <name evidence="3" type="primary">HAUS5</name>
</gene>
<sequence length="714" mass="80673">MLPSSNVPFSFPSPQLLLQEMWDHWAGRGREGLPTPHPRSRTGRMPHLATGGVTSAPGPMGESPRRSRSSSRDVTRLRPEFARESGSDAAMDPVSLAQEVGRWAAREMGCPAALLPPEPALRRMCMGPMADVWTFLIQKIHSQRTVKKIRGNLLWYNHQESPEAGRRRELEASLMRVQAEIREMDLSLDLAEREAVAQDVALELTLKQIRDAQGKALLLRARAAAARRQQRGLRDRTQRLQGQLSHLQDMARKAKVHVAFQPRTPMLLGLEPDVLQEVMRVCTLRTQFFQALLTPHSDPRTLTTQDDLFATTHRQWFSEMEVLMASHPPEQILGALEHLASRQTTELQLLTDEWDGEARRLQLAEASEASVLPSLTHLIQEGWRAVGLLISQRGPLLRQGQALAARLQDLMQEVTQRAPGLSHALTLGLQAAALRATRDSLKAQCQTLKEEAERRQQELWELQAKRQRILSWRQQVEQTQERIRVLIKGNSVSKSHLQKSPGEIQALAQRKVVPAAEAVRLQAQSLLSRQEEETQWLLGLELNPLLRHHPGGAQPLPAVFPSVYSLHPACPGSQILIHLSQDLGLPPGKAPEFLLHQAASLRQDWLFLQDQLSYRVGMLRRLQKNLPPGPSTQELLQIQESEEKKQQEHLGPILHRLEELMERGLERIPQLLKAVGDWWDQPGQDALPGELQDQDGLSLQQWKLRWARAQGRRA</sequence>
<keyword evidence="1" id="KW-0175">Coiled coil</keyword>
<evidence type="ECO:0000256" key="1">
    <source>
        <dbReference type="SAM" id="Coils"/>
    </source>
</evidence>
<dbReference type="InParanoid" id="A0A7N4NNP9"/>
<feature type="compositionally biased region" description="Basic and acidic residues" evidence="2">
    <location>
        <begin position="70"/>
        <end position="86"/>
    </location>
</feature>
<dbReference type="GeneTree" id="ENSGT00390000012508"/>
<dbReference type="GO" id="GO:0007098">
    <property type="term" value="P:centrosome cycle"/>
    <property type="evidence" value="ECO:0007669"/>
    <property type="project" value="InterPro"/>
</dbReference>
<dbReference type="GO" id="GO:0051225">
    <property type="term" value="P:spindle assembly"/>
    <property type="evidence" value="ECO:0007669"/>
    <property type="project" value="InterPro"/>
</dbReference>
<dbReference type="AlphaFoldDB" id="A0A7N4NNP9"/>
<accession>A0A7N4NNP9</accession>
<reference evidence="3 4" key="1">
    <citation type="journal article" date="2011" name="Proc. Natl. Acad. Sci. U.S.A.">
        <title>Genetic diversity and population structure of the endangered marsupial Sarcophilus harrisii (Tasmanian devil).</title>
        <authorList>
            <person name="Miller W."/>
            <person name="Hayes V.M."/>
            <person name="Ratan A."/>
            <person name="Petersen D.C."/>
            <person name="Wittekindt N.E."/>
            <person name="Miller J."/>
            <person name="Walenz B."/>
            <person name="Knight J."/>
            <person name="Qi J."/>
            <person name="Zhao F."/>
            <person name="Wang Q."/>
            <person name="Bedoya-Reina O.C."/>
            <person name="Katiyar N."/>
            <person name="Tomsho L.P."/>
            <person name="Kasson L.M."/>
            <person name="Hardie R.A."/>
            <person name="Woodbridge P."/>
            <person name="Tindall E.A."/>
            <person name="Bertelsen M.F."/>
            <person name="Dixon D."/>
            <person name="Pyecroft S."/>
            <person name="Helgen K.M."/>
            <person name="Lesk A.M."/>
            <person name="Pringle T.H."/>
            <person name="Patterson N."/>
            <person name="Zhang Y."/>
            <person name="Kreiss A."/>
            <person name="Woods G.M."/>
            <person name="Jones M.E."/>
            <person name="Schuster S.C."/>
        </authorList>
    </citation>
    <scope>NUCLEOTIDE SEQUENCE [LARGE SCALE GENOMIC DNA]</scope>
</reference>
<name>A0A7N4NNP9_SARHA</name>
<dbReference type="PANTHER" id="PTHR28588:SF1">
    <property type="entry name" value="HAUS AUGMIN-LIKE COMPLEX SUBUNIT 5"/>
    <property type="match status" value="1"/>
</dbReference>
<dbReference type="CTD" id="23354"/>
<dbReference type="GO" id="GO:0070652">
    <property type="term" value="C:HAUS complex"/>
    <property type="evidence" value="ECO:0007669"/>
    <property type="project" value="InterPro"/>
</dbReference>
<feature type="coiled-coil region" evidence="1">
    <location>
        <begin position="167"/>
        <end position="194"/>
    </location>
</feature>
<dbReference type="FunCoup" id="A0A7N4NNP9">
    <property type="interactions" value="1821"/>
</dbReference>
<dbReference type="GeneID" id="105749937"/>
<dbReference type="Pfam" id="PF14817">
    <property type="entry name" value="HAUS5"/>
    <property type="match status" value="1"/>
</dbReference>
<dbReference type="GO" id="GO:0005813">
    <property type="term" value="C:centrosome"/>
    <property type="evidence" value="ECO:0007669"/>
    <property type="project" value="TreeGrafter"/>
</dbReference>
<proteinExistence type="predicted"/>
<evidence type="ECO:0000256" key="2">
    <source>
        <dbReference type="SAM" id="MobiDB-lite"/>
    </source>
</evidence>
<dbReference type="KEGG" id="shr:105749937"/>
<dbReference type="InterPro" id="IPR029131">
    <property type="entry name" value="HAUS5"/>
</dbReference>
<dbReference type="RefSeq" id="XP_031819630.1">
    <property type="nucleotide sequence ID" value="XM_031963770.1"/>
</dbReference>
<dbReference type="OrthoDB" id="2019614at2759"/>
<feature type="region of interest" description="Disordered" evidence="2">
    <location>
        <begin position="28"/>
        <end position="90"/>
    </location>
</feature>
<dbReference type="PRINTS" id="PR02091">
    <property type="entry name" value="HAUSAUGMINL5"/>
</dbReference>
<evidence type="ECO:0000313" key="4">
    <source>
        <dbReference type="Proteomes" id="UP000007648"/>
    </source>
</evidence>
<dbReference type="PANTHER" id="PTHR28588">
    <property type="entry name" value="HAUS AUGMIN-LIKE COMPLEX SUBUNIT 5"/>
    <property type="match status" value="1"/>
</dbReference>
<dbReference type="Ensembl" id="ENSSHAT00000042455.1">
    <property type="protein sequence ID" value="ENSSHAP00000026160.1"/>
    <property type="gene ID" value="ENSSHAG00000028186.1"/>
</dbReference>
<feature type="coiled-coil region" evidence="1">
    <location>
        <begin position="431"/>
        <end position="482"/>
    </location>
</feature>
<reference evidence="3" key="2">
    <citation type="submission" date="2025-08" db="UniProtKB">
        <authorList>
            <consortium name="Ensembl"/>
        </authorList>
    </citation>
    <scope>IDENTIFICATION</scope>
</reference>
<dbReference type="InterPro" id="IPR026215">
    <property type="entry name" value="HAUS5_metazoa"/>
</dbReference>
<reference evidence="3" key="3">
    <citation type="submission" date="2025-09" db="UniProtKB">
        <authorList>
            <consortium name="Ensembl"/>
        </authorList>
    </citation>
    <scope>IDENTIFICATION</scope>
</reference>
<evidence type="ECO:0000313" key="3">
    <source>
        <dbReference type="Ensembl" id="ENSSHAP00000026160.1"/>
    </source>
</evidence>